<reference evidence="1 2" key="1">
    <citation type="submission" date="2014-04" db="EMBL/GenBank/DDBJ databases">
        <authorList>
            <consortium name="DOE Joint Genome Institute"/>
            <person name="Kuo A."/>
            <person name="Kohler A."/>
            <person name="Nagy L.G."/>
            <person name="Floudas D."/>
            <person name="Copeland A."/>
            <person name="Barry K.W."/>
            <person name="Cichocki N."/>
            <person name="Veneault-Fourrey C."/>
            <person name="LaButti K."/>
            <person name="Lindquist E.A."/>
            <person name="Lipzen A."/>
            <person name="Lundell T."/>
            <person name="Morin E."/>
            <person name="Murat C."/>
            <person name="Sun H."/>
            <person name="Tunlid A."/>
            <person name="Henrissat B."/>
            <person name="Grigoriev I.V."/>
            <person name="Hibbett D.S."/>
            <person name="Martin F."/>
            <person name="Nordberg H.P."/>
            <person name="Cantor M.N."/>
            <person name="Hua S.X."/>
        </authorList>
    </citation>
    <scope>NUCLEOTIDE SEQUENCE [LARGE SCALE GENOMIC DNA]</scope>
    <source>
        <strain evidence="1 2">LaAM-08-1</strain>
    </source>
</reference>
<dbReference type="AlphaFoldDB" id="A0A0C9WIB1"/>
<organism evidence="1 2">
    <name type="scientific">Laccaria amethystina LaAM-08-1</name>
    <dbReference type="NCBI Taxonomy" id="1095629"/>
    <lineage>
        <taxon>Eukaryota</taxon>
        <taxon>Fungi</taxon>
        <taxon>Dikarya</taxon>
        <taxon>Basidiomycota</taxon>
        <taxon>Agaricomycotina</taxon>
        <taxon>Agaricomycetes</taxon>
        <taxon>Agaricomycetidae</taxon>
        <taxon>Agaricales</taxon>
        <taxon>Agaricineae</taxon>
        <taxon>Hydnangiaceae</taxon>
        <taxon>Laccaria</taxon>
    </lineage>
</organism>
<dbReference type="EMBL" id="KN838896">
    <property type="protein sequence ID" value="KIJ92634.1"/>
    <property type="molecule type" value="Genomic_DNA"/>
</dbReference>
<keyword evidence="2" id="KW-1185">Reference proteome</keyword>
<evidence type="ECO:0000313" key="1">
    <source>
        <dbReference type="EMBL" id="KIJ92634.1"/>
    </source>
</evidence>
<dbReference type="HOGENOM" id="CLU_2855908_0_0_1"/>
<dbReference type="Proteomes" id="UP000054477">
    <property type="component" value="Unassembled WGS sequence"/>
</dbReference>
<gene>
    <name evidence="1" type="ORF">K443DRAFT_113285</name>
</gene>
<feature type="non-terminal residue" evidence="1">
    <location>
        <position position="1"/>
    </location>
</feature>
<protein>
    <submittedName>
        <fullName evidence="1">Uncharacterized protein</fullName>
    </submittedName>
</protein>
<reference evidence="2" key="2">
    <citation type="submission" date="2015-01" db="EMBL/GenBank/DDBJ databases">
        <title>Evolutionary Origins and Diversification of the Mycorrhizal Mutualists.</title>
        <authorList>
            <consortium name="DOE Joint Genome Institute"/>
            <consortium name="Mycorrhizal Genomics Consortium"/>
            <person name="Kohler A."/>
            <person name="Kuo A."/>
            <person name="Nagy L.G."/>
            <person name="Floudas D."/>
            <person name="Copeland A."/>
            <person name="Barry K.W."/>
            <person name="Cichocki N."/>
            <person name="Veneault-Fourrey C."/>
            <person name="LaButti K."/>
            <person name="Lindquist E.A."/>
            <person name="Lipzen A."/>
            <person name="Lundell T."/>
            <person name="Morin E."/>
            <person name="Murat C."/>
            <person name="Riley R."/>
            <person name="Ohm R."/>
            <person name="Sun H."/>
            <person name="Tunlid A."/>
            <person name="Henrissat B."/>
            <person name="Grigoriev I.V."/>
            <person name="Hibbett D.S."/>
            <person name="Martin F."/>
        </authorList>
    </citation>
    <scope>NUCLEOTIDE SEQUENCE [LARGE SCALE GENOMIC DNA]</scope>
    <source>
        <strain evidence="2">LaAM-08-1</strain>
    </source>
</reference>
<proteinExistence type="predicted"/>
<accession>A0A0C9WIB1</accession>
<name>A0A0C9WIB1_9AGAR</name>
<sequence length="65" mass="8031">WDNFYFDSVFAYCPKGTYKCKKIIFKMSLKVHPQDKMLLRIKIHKWNGFQEQFSLSIWHWAKLLF</sequence>
<evidence type="ECO:0000313" key="2">
    <source>
        <dbReference type="Proteomes" id="UP000054477"/>
    </source>
</evidence>